<dbReference type="OrthoDB" id="6264244at2759"/>
<evidence type="ECO:0000259" key="1">
    <source>
        <dbReference type="PROSITE" id="PS50058"/>
    </source>
</evidence>
<comment type="caution">
    <text evidence="2">The sequence shown here is derived from an EMBL/GenBank/DDBJ whole genome shotgun (WGS) entry which is preliminary data.</text>
</comment>
<organism evidence="2 3">
    <name type="scientific">Dinothrombium tinctorium</name>
    <dbReference type="NCBI Taxonomy" id="1965070"/>
    <lineage>
        <taxon>Eukaryota</taxon>
        <taxon>Metazoa</taxon>
        <taxon>Ecdysozoa</taxon>
        <taxon>Arthropoda</taxon>
        <taxon>Chelicerata</taxon>
        <taxon>Arachnida</taxon>
        <taxon>Acari</taxon>
        <taxon>Acariformes</taxon>
        <taxon>Trombidiformes</taxon>
        <taxon>Prostigmata</taxon>
        <taxon>Anystina</taxon>
        <taxon>Parasitengona</taxon>
        <taxon>Trombidioidea</taxon>
        <taxon>Trombidiidae</taxon>
        <taxon>Dinothrombium</taxon>
    </lineage>
</organism>
<dbReference type="EMBL" id="NCKU01002262">
    <property type="protein sequence ID" value="RWS09985.1"/>
    <property type="molecule type" value="Genomic_DNA"/>
</dbReference>
<keyword evidence="3" id="KW-1185">Reference proteome</keyword>
<dbReference type="GO" id="GO:0007186">
    <property type="term" value="P:G protein-coupled receptor signaling pathway"/>
    <property type="evidence" value="ECO:0007669"/>
    <property type="project" value="InterPro"/>
</dbReference>
<accession>A0A443R3Z5</accession>
<dbReference type="PROSITE" id="PS50058">
    <property type="entry name" value="G_PROTEIN_GAMMA"/>
    <property type="match status" value="1"/>
</dbReference>
<dbReference type="Gene3D" id="4.10.260.10">
    <property type="entry name" value="Transducin (heterotrimeric G protein), gamma chain"/>
    <property type="match status" value="1"/>
</dbReference>
<feature type="non-terminal residue" evidence="2">
    <location>
        <position position="46"/>
    </location>
</feature>
<name>A0A443R3Z5_9ACAR</name>
<dbReference type="Pfam" id="PF00631">
    <property type="entry name" value="G-gamma"/>
    <property type="match status" value="1"/>
</dbReference>
<protein>
    <submittedName>
        <fullName evidence="2">Guanine nucleotide-binding protein subunit gamma-1-like protein</fullName>
    </submittedName>
</protein>
<gene>
    <name evidence="2" type="ORF">B4U79_14209</name>
</gene>
<dbReference type="InterPro" id="IPR015898">
    <property type="entry name" value="G-protein_gamma-like_dom"/>
</dbReference>
<feature type="domain" description="G protein gamma" evidence="1">
    <location>
        <begin position="1"/>
        <end position="46"/>
    </location>
</feature>
<dbReference type="STRING" id="1965070.A0A443R3Z5"/>
<dbReference type="InterPro" id="IPR036284">
    <property type="entry name" value="GGL_sf"/>
</dbReference>
<dbReference type="Proteomes" id="UP000285301">
    <property type="component" value="Unassembled WGS sequence"/>
</dbReference>
<dbReference type="SMART" id="SM01224">
    <property type="entry name" value="G_gamma"/>
    <property type="match status" value="1"/>
</dbReference>
<proteinExistence type="predicted"/>
<sequence length="46" mass="5513">MSALQQQRKIVEQLRREAGIRRLNTSIAIEDLKKYIQDHENDDYLL</sequence>
<dbReference type="SUPFAM" id="SSF48670">
    <property type="entry name" value="Transducin (heterotrimeric G protein), gamma chain"/>
    <property type="match status" value="1"/>
</dbReference>
<evidence type="ECO:0000313" key="2">
    <source>
        <dbReference type="EMBL" id="RWS09985.1"/>
    </source>
</evidence>
<evidence type="ECO:0000313" key="3">
    <source>
        <dbReference type="Proteomes" id="UP000285301"/>
    </source>
</evidence>
<dbReference type="AlphaFoldDB" id="A0A443R3Z5"/>
<reference evidence="2 3" key="1">
    <citation type="journal article" date="2018" name="Gigascience">
        <title>Genomes of trombidid mites reveal novel predicted allergens and laterally-transferred genes associated with secondary metabolism.</title>
        <authorList>
            <person name="Dong X."/>
            <person name="Chaisiri K."/>
            <person name="Xia D."/>
            <person name="Armstrong S.D."/>
            <person name="Fang Y."/>
            <person name="Donnelly M.J."/>
            <person name="Kadowaki T."/>
            <person name="McGarry J.W."/>
            <person name="Darby A.C."/>
            <person name="Makepeace B.L."/>
        </authorList>
    </citation>
    <scope>NUCLEOTIDE SEQUENCE [LARGE SCALE GENOMIC DNA]</scope>
    <source>
        <strain evidence="2">UoL-WK</strain>
    </source>
</reference>